<accession>A0AA45WKG6</accession>
<dbReference type="GO" id="GO:0009229">
    <property type="term" value="P:thiamine diphosphate biosynthetic process"/>
    <property type="evidence" value="ECO:0007669"/>
    <property type="project" value="UniProtKB-UniRule"/>
</dbReference>
<comment type="similarity">
    <text evidence="2">Belongs to the thiamine-monophosphate kinase family.</text>
</comment>
<feature type="binding site" evidence="2">
    <location>
        <begin position="125"/>
        <end position="126"/>
    </location>
    <ligand>
        <name>ATP</name>
        <dbReference type="ChEBI" id="CHEBI:30616"/>
    </ligand>
</feature>
<evidence type="ECO:0000313" key="5">
    <source>
        <dbReference type="Proteomes" id="UP001157947"/>
    </source>
</evidence>
<keyword evidence="2 4" id="KW-0418">Kinase</keyword>
<feature type="binding site" evidence="2">
    <location>
        <position position="33"/>
    </location>
    <ligand>
        <name>Mg(2+)</name>
        <dbReference type="ChEBI" id="CHEBI:18420"/>
        <label>3</label>
    </ligand>
</feature>
<keyword evidence="2" id="KW-0479">Metal-binding</keyword>
<dbReference type="PANTHER" id="PTHR30270:SF0">
    <property type="entry name" value="THIAMINE-MONOPHOSPHATE KINASE"/>
    <property type="match status" value="1"/>
</dbReference>
<comment type="miscellaneous">
    <text evidence="2">Reaction mechanism of ThiL seems to utilize a direct, inline transfer of the gamma-phosphate of ATP to TMP rather than a phosphorylated enzyme intermediate.</text>
</comment>
<dbReference type="EC" id="2.7.4.16" evidence="2"/>
<comment type="function">
    <text evidence="2">Catalyzes the ATP-dependent phosphorylation of thiamine-monophosphate (TMP) to form thiamine-pyrophosphate (TPP), the active form of vitamin B1.</text>
</comment>
<comment type="catalytic activity">
    <reaction evidence="2">
        <text>thiamine phosphate + ATP = thiamine diphosphate + ADP</text>
        <dbReference type="Rhea" id="RHEA:15913"/>
        <dbReference type="ChEBI" id="CHEBI:30616"/>
        <dbReference type="ChEBI" id="CHEBI:37575"/>
        <dbReference type="ChEBI" id="CHEBI:58937"/>
        <dbReference type="ChEBI" id="CHEBI:456216"/>
        <dbReference type="EC" id="2.7.4.16"/>
    </reaction>
</comment>
<feature type="binding site" evidence="2">
    <location>
        <position position="56"/>
    </location>
    <ligand>
        <name>substrate</name>
    </ligand>
</feature>
<feature type="binding site" evidence="2">
    <location>
        <position position="78"/>
    </location>
    <ligand>
        <name>Mg(2+)</name>
        <dbReference type="ChEBI" id="CHEBI:18420"/>
        <label>2</label>
    </ligand>
</feature>
<evidence type="ECO:0000256" key="2">
    <source>
        <dbReference type="HAMAP-Rule" id="MF_02128"/>
    </source>
</evidence>
<gene>
    <name evidence="2" type="primary">thiL</name>
    <name evidence="4" type="ORF">SAMN06264868_10463</name>
</gene>
<dbReference type="NCBIfam" id="TIGR01379">
    <property type="entry name" value="thiL"/>
    <property type="match status" value="1"/>
</dbReference>
<feature type="binding site" evidence="2">
    <location>
        <position position="78"/>
    </location>
    <ligand>
        <name>Mg(2+)</name>
        <dbReference type="ChEBI" id="CHEBI:18420"/>
        <label>3</label>
    </ligand>
</feature>
<feature type="binding site" evidence="2">
    <location>
        <position position="126"/>
    </location>
    <ligand>
        <name>Mg(2+)</name>
        <dbReference type="ChEBI" id="CHEBI:18420"/>
        <label>1</label>
    </ligand>
</feature>
<keyword evidence="2" id="KW-0067">ATP-binding</keyword>
<proteinExistence type="inferred from homology"/>
<feature type="binding site" evidence="2">
    <location>
        <position position="49"/>
    </location>
    <ligand>
        <name>Mg(2+)</name>
        <dbReference type="ChEBI" id="CHEBI:18420"/>
        <label>1</label>
    </ligand>
</feature>
<dbReference type="PANTHER" id="PTHR30270">
    <property type="entry name" value="THIAMINE-MONOPHOSPHATE KINASE"/>
    <property type="match status" value="1"/>
</dbReference>
<keyword evidence="1 2" id="KW-0784">Thiamine biosynthesis</keyword>
<feature type="binding site" evidence="2">
    <location>
        <position position="214"/>
    </location>
    <ligand>
        <name>Mg(2+)</name>
        <dbReference type="ChEBI" id="CHEBI:18420"/>
        <label>3</label>
    </ligand>
</feature>
<comment type="pathway">
    <text evidence="2">Cofactor biosynthesis; thiamine diphosphate biosynthesis; thiamine diphosphate from thiamine phosphate: step 1/1.</text>
</comment>
<dbReference type="CDD" id="cd02194">
    <property type="entry name" value="ThiL"/>
    <property type="match status" value="1"/>
</dbReference>
<dbReference type="RefSeq" id="WP_265134483.1">
    <property type="nucleotide sequence ID" value="NZ_FXTX01000004.1"/>
</dbReference>
<dbReference type="GO" id="GO:0009030">
    <property type="term" value="F:thiamine-phosphate kinase activity"/>
    <property type="evidence" value="ECO:0007669"/>
    <property type="project" value="UniProtKB-UniRule"/>
</dbReference>
<dbReference type="HAMAP" id="MF_02128">
    <property type="entry name" value="TMP_kinase"/>
    <property type="match status" value="1"/>
</dbReference>
<feature type="binding site" evidence="2">
    <location>
        <position position="149"/>
    </location>
    <ligand>
        <name>ATP</name>
        <dbReference type="ChEBI" id="CHEBI:30616"/>
    </ligand>
</feature>
<dbReference type="InterPro" id="IPR036921">
    <property type="entry name" value="PurM-like_N_sf"/>
</dbReference>
<dbReference type="InterPro" id="IPR036676">
    <property type="entry name" value="PurM-like_C_sf"/>
</dbReference>
<feature type="binding site" evidence="2">
    <location>
        <position position="217"/>
    </location>
    <ligand>
        <name>Mg(2+)</name>
        <dbReference type="ChEBI" id="CHEBI:18420"/>
        <label>5</label>
    </ligand>
</feature>
<dbReference type="Proteomes" id="UP001157947">
    <property type="component" value="Unassembled WGS sequence"/>
</dbReference>
<feature type="binding site" evidence="2">
    <location>
        <position position="108"/>
    </location>
    <ligand>
        <name>ATP</name>
        <dbReference type="ChEBI" id="CHEBI:30616"/>
    </ligand>
</feature>
<feature type="binding site" evidence="2">
    <location>
        <position position="49"/>
    </location>
    <ligand>
        <name>Mg(2+)</name>
        <dbReference type="ChEBI" id="CHEBI:18420"/>
        <label>2</label>
    </ligand>
</feature>
<dbReference type="InterPro" id="IPR006283">
    <property type="entry name" value="ThiL-like"/>
</dbReference>
<sequence>MKIGDIGEFGLIDRLSSIIKTDDKDVIVGIGDDTACVNINGKLILFTVDIQVENTHFIKDKINPEYLGWKLATTNVSDIVACGGVPRWSLISFTASKDTDLSFIEAVYKGIKEAIDYYKFSVIGGNISSSDKLAFDMFFVGETERFVGRDTAKVGDFVYLSAPVGLSRAGLELILNKQDIKEDFEEKLILNHYKPVARIDLKDTILKYANSCIDISDGLVQDLYHISEKSNVKIVLQKDKLPIDQSLLEFCNKYNKDIYDYILYGGEDYQIVLTSDKELNNMLKIGYIEEGSGVYLDNTKLPKKGFNHF</sequence>
<feature type="binding site" evidence="2">
    <location>
        <position position="306"/>
    </location>
    <ligand>
        <name>substrate</name>
    </ligand>
</feature>
<feature type="binding site" evidence="2">
    <location>
        <position position="78"/>
    </location>
    <ligand>
        <name>Mg(2+)</name>
        <dbReference type="ChEBI" id="CHEBI:18420"/>
        <label>4</label>
    </ligand>
</feature>
<keyword evidence="2" id="KW-0460">Magnesium</keyword>
<reference evidence="4" key="1">
    <citation type="submission" date="2017-05" db="EMBL/GenBank/DDBJ databases">
        <authorList>
            <person name="Varghese N."/>
            <person name="Submissions S."/>
        </authorList>
    </citation>
    <scope>NUCLEOTIDE SEQUENCE</scope>
    <source>
        <strain evidence="4">DSM 18763</strain>
    </source>
</reference>
<dbReference type="GO" id="GO:0009228">
    <property type="term" value="P:thiamine biosynthetic process"/>
    <property type="evidence" value="ECO:0007669"/>
    <property type="project" value="UniProtKB-KW"/>
</dbReference>
<dbReference type="InterPro" id="IPR016188">
    <property type="entry name" value="PurM-like_N"/>
</dbReference>
<comment type="caution">
    <text evidence="2">Lacks conserved residue(s) required for the propagation of feature annotation.</text>
</comment>
<keyword evidence="2" id="KW-0808">Transferase</keyword>
<dbReference type="Gene3D" id="3.30.1330.10">
    <property type="entry name" value="PurM-like, N-terminal domain"/>
    <property type="match status" value="1"/>
</dbReference>
<dbReference type="EMBL" id="FXTX01000004">
    <property type="protein sequence ID" value="SMP06643.1"/>
    <property type="molecule type" value="Genomic_DNA"/>
</dbReference>
<dbReference type="Gene3D" id="3.90.650.10">
    <property type="entry name" value="PurM-like C-terminal domain"/>
    <property type="match status" value="1"/>
</dbReference>
<keyword evidence="5" id="KW-1185">Reference proteome</keyword>
<dbReference type="SUPFAM" id="SSF55326">
    <property type="entry name" value="PurM N-terminal domain-like"/>
    <property type="match status" value="1"/>
</dbReference>
<organism evidence="4 5">
    <name type="scientific">Venenivibrio stagnispumantis</name>
    <dbReference type="NCBI Taxonomy" id="407998"/>
    <lineage>
        <taxon>Bacteria</taxon>
        <taxon>Pseudomonadati</taxon>
        <taxon>Aquificota</taxon>
        <taxon>Aquificia</taxon>
        <taxon>Aquificales</taxon>
        <taxon>Hydrogenothermaceae</taxon>
        <taxon>Venenivibrio</taxon>
    </lineage>
</organism>
<dbReference type="GO" id="GO:0000287">
    <property type="term" value="F:magnesium ion binding"/>
    <property type="evidence" value="ECO:0007669"/>
    <property type="project" value="UniProtKB-UniRule"/>
</dbReference>
<dbReference type="AlphaFoldDB" id="A0AA45WKG6"/>
<comment type="caution">
    <text evidence="4">The sequence shown here is derived from an EMBL/GenBank/DDBJ whole genome shotgun (WGS) entry which is preliminary data.</text>
</comment>
<dbReference type="PIRSF" id="PIRSF005303">
    <property type="entry name" value="Thiam_monoph_kin"/>
    <property type="match status" value="1"/>
</dbReference>
<feature type="domain" description="PurM-like N-terminal" evidence="3">
    <location>
        <begin position="31"/>
        <end position="142"/>
    </location>
</feature>
<evidence type="ECO:0000256" key="1">
    <source>
        <dbReference type="ARBA" id="ARBA00022977"/>
    </source>
</evidence>
<dbReference type="GO" id="GO:0005524">
    <property type="term" value="F:ATP binding"/>
    <property type="evidence" value="ECO:0007669"/>
    <property type="project" value="UniProtKB-UniRule"/>
</dbReference>
<feature type="binding site" evidence="2">
    <location>
        <position position="216"/>
    </location>
    <ligand>
        <name>ATP</name>
        <dbReference type="ChEBI" id="CHEBI:30616"/>
    </ligand>
</feature>
<name>A0AA45WKG6_9AQUI</name>
<feature type="binding site" evidence="2">
    <location>
        <position position="267"/>
    </location>
    <ligand>
        <name>substrate</name>
    </ligand>
</feature>
<keyword evidence="2" id="KW-0547">Nucleotide-binding</keyword>
<dbReference type="Pfam" id="PF00586">
    <property type="entry name" value="AIRS"/>
    <property type="match status" value="1"/>
</dbReference>
<evidence type="ECO:0000313" key="4">
    <source>
        <dbReference type="EMBL" id="SMP06643.1"/>
    </source>
</evidence>
<protein>
    <recommendedName>
        <fullName evidence="2">Thiamine-monophosphate kinase</fullName>
        <shortName evidence="2">TMP kinase</shortName>
        <shortName evidence="2">Thiamine-phosphate kinase</shortName>
        <ecNumber evidence="2">2.7.4.16</ecNumber>
    </recommendedName>
</protein>
<dbReference type="SUPFAM" id="SSF56042">
    <property type="entry name" value="PurM C-terminal domain-like"/>
    <property type="match status" value="1"/>
</dbReference>
<feature type="binding site" evidence="2">
    <location>
        <position position="33"/>
    </location>
    <ligand>
        <name>Mg(2+)</name>
        <dbReference type="ChEBI" id="CHEBI:18420"/>
        <label>4</label>
    </ligand>
</feature>
<evidence type="ECO:0000259" key="3">
    <source>
        <dbReference type="Pfam" id="PF00586"/>
    </source>
</evidence>
<feature type="binding site" evidence="2">
    <location>
        <position position="47"/>
    </location>
    <ligand>
        <name>Mg(2+)</name>
        <dbReference type="ChEBI" id="CHEBI:18420"/>
        <label>4</label>
    </ligand>
</feature>